<gene>
    <name evidence="2" type="ORF">KDL01_34905</name>
</gene>
<dbReference type="Pfam" id="PF01243">
    <property type="entry name" value="PNPOx_N"/>
    <property type="match status" value="1"/>
</dbReference>
<dbReference type="AlphaFoldDB" id="A0A941EZX5"/>
<organism evidence="2 3">
    <name type="scientific">Actinospica durhamensis</name>
    <dbReference type="NCBI Taxonomy" id="1508375"/>
    <lineage>
        <taxon>Bacteria</taxon>
        <taxon>Bacillati</taxon>
        <taxon>Actinomycetota</taxon>
        <taxon>Actinomycetes</taxon>
        <taxon>Catenulisporales</taxon>
        <taxon>Actinospicaceae</taxon>
        <taxon>Actinospica</taxon>
    </lineage>
</organism>
<proteinExistence type="predicted"/>
<evidence type="ECO:0000313" key="2">
    <source>
        <dbReference type="EMBL" id="MBR7838509.1"/>
    </source>
</evidence>
<name>A0A941EZX5_9ACTN</name>
<dbReference type="SUPFAM" id="SSF50475">
    <property type="entry name" value="FMN-binding split barrel"/>
    <property type="match status" value="1"/>
</dbReference>
<sequence length="155" mass="16789">MTVQPPRDAATRKQHVLHLLATEMDAWVATADEHGEVCQIPLSFLWHEHRLVLSTPAGSVTGRNLARSGRIRIALGATRDVVLIEGAVETVAAADLPGALGDAFAARHSWDPREDAAGKAGAYAFYLVTPLTVQSWREANELKGRTLMRDGAWLG</sequence>
<protein>
    <submittedName>
        <fullName evidence="2">Pyridoxamine 5'-phosphate oxidase family protein</fullName>
    </submittedName>
</protein>
<accession>A0A941EZX5</accession>
<keyword evidence="3" id="KW-1185">Reference proteome</keyword>
<dbReference type="InterPro" id="IPR012349">
    <property type="entry name" value="Split_barrel_FMN-bd"/>
</dbReference>
<dbReference type="Gene3D" id="2.30.110.10">
    <property type="entry name" value="Electron Transport, Fmn-binding Protein, Chain A"/>
    <property type="match status" value="1"/>
</dbReference>
<evidence type="ECO:0000313" key="3">
    <source>
        <dbReference type="Proteomes" id="UP000675781"/>
    </source>
</evidence>
<comment type="caution">
    <text evidence="2">The sequence shown here is derived from an EMBL/GenBank/DDBJ whole genome shotgun (WGS) entry which is preliminary data.</text>
</comment>
<feature type="domain" description="Pyridoxamine 5'-phosphate oxidase N-terminal" evidence="1">
    <location>
        <begin position="26"/>
        <end position="136"/>
    </location>
</feature>
<evidence type="ECO:0000259" key="1">
    <source>
        <dbReference type="Pfam" id="PF01243"/>
    </source>
</evidence>
<dbReference type="Proteomes" id="UP000675781">
    <property type="component" value="Unassembled WGS sequence"/>
</dbReference>
<reference evidence="2" key="1">
    <citation type="submission" date="2021-04" db="EMBL/GenBank/DDBJ databases">
        <title>Genome based classification of Actinospica acidithermotolerans sp. nov., an actinobacterium isolated from an Indonesian hot spring.</title>
        <authorList>
            <person name="Kusuma A.B."/>
            <person name="Putra K.E."/>
            <person name="Nafisah S."/>
            <person name="Loh J."/>
            <person name="Nouioui I."/>
            <person name="Goodfellow M."/>
        </authorList>
    </citation>
    <scope>NUCLEOTIDE SEQUENCE</scope>
    <source>
        <strain evidence="2">CSCA 57</strain>
    </source>
</reference>
<dbReference type="EMBL" id="JAGSOG010000297">
    <property type="protein sequence ID" value="MBR7838509.1"/>
    <property type="molecule type" value="Genomic_DNA"/>
</dbReference>
<dbReference type="InterPro" id="IPR011576">
    <property type="entry name" value="Pyridox_Oxase_N"/>
</dbReference>
<dbReference type="RefSeq" id="WP_212532965.1">
    <property type="nucleotide sequence ID" value="NZ_JAGSOG010000297.1"/>
</dbReference>